<dbReference type="EMBL" id="JBDIMF010000005">
    <property type="protein sequence ID" value="MEN2787186.1"/>
    <property type="molecule type" value="Genomic_DNA"/>
</dbReference>
<proteinExistence type="predicted"/>
<accession>A0ABU9XUG3</accession>
<organism evidence="2 3">
    <name type="scientific">Sphingomonas qilianensis</name>
    <dbReference type="NCBI Taxonomy" id="1736690"/>
    <lineage>
        <taxon>Bacteria</taxon>
        <taxon>Pseudomonadati</taxon>
        <taxon>Pseudomonadota</taxon>
        <taxon>Alphaproteobacteria</taxon>
        <taxon>Sphingomonadales</taxon>
        <taxon>Sphingomonadaceae</taxon>
        <taxon>Sphingomonas</taxon>
    </lineage>
</organism>
<dbReference type="InterPro" id="IPR013154">
    <property type="entry name" value="ADH-like_N"/>
</dbReference>
<protein>
    <submittedName>
        <fullName evidence="2">NAD(P)-dependent alcohol dehydrogenase</fullName>
    </submittedName>
</protein>
<dbReference type="PANTHER" id="PTHR45033">
    <property type="match status" value="1"/>
</dbReference>
<dbReference type="InterPro" id="IPR052711">
    <property type="entry name" value="Zinc_ADH-like"/>
</dbReference>
<dbReference type="CDD" id="cd08276">
    <property type="entry name" value="MDR7"/>
    <property type="match status" value="1"/>
</dbReference>
<feature type="domain" description="Enoyl reductase (ER)" evidence="1">
    <location>
        <begin position="10"/>
        <end position="333"/>
    </location>
</feature>
<dbReference type="InterPro" id="IPR036291">
    <property type="entry name" value="NAD(P)-bd_dom_sf"/>
</dbReference>
<dbReference type="SMART" id="SM00829">
    <property type="entry name" value="PKS_ER"/>
    <property type="match status" value="1"/>
</dbReference>
<dbReference type="Proteomes" id="UP001404104">
    <property type="component" value="Unassembled WGS sequence"/>
</dbReference>
<dbReference type="InterPro" id="IPR020843">
    <property type="entry name" value="ER"/>
</dbReference>
<dbReference type="Pfam" id="PF00107">
    <property type="entry name" value="ADH_zinc_N"/>
    <property type="match status" value="1"/>
</dbReference>
<dbReference type="RefSeq" id="WP_345865289.1">
    <property type="nucleotide sequence ID" value="NZ_JBDIMF010000005.1"/>
</dbReference>
<dbReference type="PANTHER" id="PTHR45033:SF2">
    <property type="entry name" value="ZINC-TYPE ALCOHOL DEHYDROGENASE-LIKE PROTEIN C1773.06C"/>
    <property type="match status" value="1"/>
</dbReference>
<dbReference type="SUPFAM" id="SSF50129">
    <property type="entry name" value="GroES-like"/>
    <property type="match status" value="1"/>
</dbReference>
<comment type="caution">
    <text evidence="2">The sequence shown here is derived from an EMBL/GenBank/DDBJ whole genome shotgun (WGS) entry which is preliminary data.</text>
</comment>
<sequence>MKAVTLRAPAGLDQLSMQDMADPGAPGAGEIRVVLHGSSLNYHDLGVALGGMPTADGRIPLSDGAGVVEAVGAGVTEFAPGDMVVSCFFPDWQDGTPTIGDFSRTPGDGIDGFAQEVVVRPATAFTHVPKGYDAVEAATITTAGLTAWRALVTDGKLKAGDTVLLLGTGGVSIWALQIAKAMGATVAITSSSDEKLARATALGADFTLNYRDQPQWGRAVLEWTGGRGVDHVVEVGGPGTLAQSIEAVRVGGHISLIGVLTGVSGDVPTAAMMSKQARLQGLIVGSRREQQDFVRALEANGIKPVVDRRFPLEQLAEAFHLQASGGHFGKIGIEW</sequence>
<gene>
    <name evidence="2" type="ORF">ABC969_12240</name>
</gene>
<dbReference type="InterPro" id="IPR011032">
    <property type="entry name" value="GroES-like_sf"/>
</dbReference>
<evidence type="ECO:0000313" key="3">
    <source>
        <dbReference type="Proteomes" id="UP001404104"/>
    </source>
</evidence>
<evidence type="ECO:0000259" key="1">
    <source>
        <dbReference type="SMART" id="SM00829"/>
    </source>
</evidence>
<name>A0ABU9XUG3_9SPHN</name>
<dbReference type="SUPFAM" id="SSF51735">
    <property type="entry name" value="NAD(P)-binding Rossmann-fold domains"/>
    <property type="match status" value="1"/>
</dbReference>
<dbReference type="Pfam" id="PF08240">
    <property type="entry name" value="ADH_N"/>
    <property type="match status" value="1"/>
</dbReference>
<dbReference type="Gene3D" id="3.40.50.720">
    <property type="entry name" value="NAD(P)-binding Rossmann-like Domain"/>
    <property type="match status" value="1"/>
</dbReference>
<reference evidence="2 3" key="1">
    <citation type="submission" date="2024-05" db="EMBL/GenBank/DDBJ databases">
        <authorList>
            <person name="Liu Q."/>
            <person name="Xin Y.-H."/>
        </authorList>
    </citation>
    <scope>NUCLEOTIDE SEQUENCE [LARGE SCALE GENOMIC DNA]</scope>
    <source>
        <strain evidence="2 3">CGMCC 1.15349</strain>
    </source>
</reference>
<evidence type="ECO:0000313" key="2">
    <source>
        <dbReference type="EMBL" id="MEN2787186.1"/>
    </source>
</evidence>
<dbReference type="Gene3D" id="3.90.180.10">
    <property type="entry name" value="Medium-chain alcohol dehydrogenases, catalytic domain"/>
    <property type="match status" value="1"/>
</dbReference>
<keyword evidence="3" id="KW-1185">Reference proteome</keyword>
<dbReference type="InterPro" id="IPR013149">
    <property type="entry name" value="ADH-like_C"/>
</dbReference>